<dbReference type="SUPFAM" id="SSF52075">
    <property type="entry name" value="Outer arm dynein light chain 1"/>
    <property type="match status" value="1"/>
</dbReference>
<evidence type="ECO:0000313" key="3">
    <source>
        <dbReference type="EMBL" id="KAK3254326.1"/>
    </source>
</evidence>
<protein>
    <submittedName>
        <fullName evidence="3">Uncharacterized protein</fullName>
    </submittedName>
</protein>
<accession>A0AAE0CFV7</accession>
<organism evidence="3 4">
    <name type="scientific">Cymbomonas tetramitiformis</name>
    <dbReference type="NCBI Taxonomy" id="36881"/>
    <lineage>
        <taxon>Eukaryota</taxon>
        <taxon>Viridiplantae</taxon>
        <taxon>Chlorophyta</taxon>
        <taxon>Pyramimonadophyceae</taxon>
        <taxon>Pyramimonadales</taxon>
        <taxon>Pyramimonadaceae</taxon>
        <taxon>Cymbomonas</taxon>
    </lineage>
</organism>
<dbReference type="Proteomes" id="UP001190700">
    <property type="component" value="Unassembled WGS sequence"/>
</dbReference>
<comment type="caution">
    <text evidence="3">The sequence shown here is derived from an EMBL/GenBank/DDBJ whole genome shotgun (WGS) entry which is preliminary data.</text>
</comment>
<dbReference type="GO" id="GO:0005930">
    <property type="term" value="C:axoneme"/>
    <property type="evidence" value="ECO:0007669"/>
    <property type="project" value="UniProtKB-SubCell"/>
</dbReference>
<evidence type="ECO:0000313" key="4">
    <source>
        <dbReference type="Proteomes" id="UP001190700"/>
    </source>
</evidence>
<gene>
    <name evidence="3" type="ORF">CYMTET_36458</name>
</gene>
<evidence type="ECO:0000256" key="1">
    <source>
        <dbReference type="ARBA" id="ARBA00004430"/>
    </source>
</evidence>
<sequence length="206" mass="21599">MASLTEISQLKLTLLDVTNNDLSGLPPELGLVTTLRRLVLEGNPFRSLRRDLISGPPPALLKSLRNKLPEDQSYEGPQAEARSGNLFGESEAGRAASMARAVAAGGSDGVHMNSADFAALGRVDGPRSREQPSVPWTALGRVDGPRSLGQPSVAWTALGPVDGPRSRGQPSVPWTALGPVDSPLSRGQPSVAWTALGPVDSPRSRG</sequence>
<keyword evidence="4" id="KW-1185">Reference proteome</keyword>
<dbReference type="AlphaFoldDB" id="A0AAE0CFV7"/>
<proteinExistence type="predicted"/>
<comment type="subcellular location">
    <subcellularLocation>
        <location evidence="1">Cytoplasm</location>
        <location evidence="1">Cytoskeleton</location>
        <location evidence="1">Cilium axoneme</location>
    </subcellularLocation>
</comment>
<evidence type="ECO:0000256" key="2">
    <source>
        <dbReference type="SAM" id="MobiDB-lite"/>
    </source>
</evidence>
<dbReference type="EMBL" id="LGRX02023737">
    <property type="protein sequence ID" value="KAK3254326.1"/>
    <property type="molecule type" value="Genomic_DNA"/>
</dbReference>
<name>A0AAE0CFV7_9CHLO</name>
<feature type="region of interest" description="Disordered" evidence="2">
    <location>
        <begin position="123"/>
        <end position="206"/>
    </location>
</feature>
<dbReference type="InterPro" id="IPR032675">
    <property type="entry name" value="LRR_dom_sf"/>
</dbReference>
<reference evidence="3 4" key="1">
    <citation type="journal article" date="2015" name="Genome Biol. Evol.">
        <title>Comparative Genomics of a Bacterivorous Green Alga Reveals Evolutionary Causalities and Consequences of Phago-Mixotrophic Mode of Nutrition.</title>
        <authorList>
            <person name="Burns J.A."/>
            <person name="Paasch A."/>
            <person name="Narechania A."/>
            <person name="Kim E."/>
        </authorList>
    </citation>
    <scope>NUCLEOTIDE SEQUENCE [LARGE SCALE GENOMIC DNA]</scope>
    <source>
        <strain evidence="3 4">PLY_AMNH</strain>
    </source>
</reference>
<dbReference type="Gene3D" id="3.80.10.10">
    <property type="entry name" value="Ribonuclease Inhibitor"/>
    <property type="match status" value="1"/>
</dbReference>